<evidence type="ECO:0000256" key="2">
    <source>
        <dbReference type="ARBA" id="ARBA00022729"/>
    </source>
</evidence>
<dbReference type="Proteomes" id="UP001596018">
    <property type="component" value="Unassembled WGS sequence"/>
</dbReference>
<dbReference type="InterPro" id="IPR017853">
    <property type="entry name" value="GH"/>
</dbReference>
<dbReference type="InterPro" id="IPR001139">
    <property type="entry name" value="Glyco_hydro_30"/>
</dbReference>
<reference evidence="9" key="1">
    <citation type="journal article" date="2019" name="Int. J. Syst. Evol. Microbiol.">
        <title>The Global Catalogue of Microorganisms (GCM) 10K type strain sequencing project: providing services to taxonomists for standard genome sequencing and annotation.</title>
        <authorList>
            <consortium name="The Broad Institute Genomics Platform"/>
            <consortium name="The Broad Institute Genome Sequencing Center for Infectious Disease"/>
            <person name="Wu L."/>
            <person name="Ma J."/>
        </authorList>
    </citation>
    <scope>NUCLEOTIDE SEQUENCE [LARGE SCALE GENOMIC DNA]</scope>
    <source>
        <strain evidence="9">KACC 12822</strain>
    </source>
</reference>
<protein>
    <submittedName>
        <fullName evidence="8">Glycoside hydrolase family 30 beta sandwich domain-containing protein</fullName>
    </submittedName>
</protein>
<dbReference type="SUPFAM" id="SSF51445">
    <property type="entry name" value="(Trans)glycosidases"/>
    <property type="match status" value="1"/>
</dbReference>
<evidence type="ECO:0000259" key="7">
    <source>
        <dbReference type="Pfam" id="PF17189"/>
    </source>
</evidence>
<dbReference type="GO" id="GO:0016787">
    <property type="term" value="F:hydrolase activity"/>
    <property type="evidence" value="ECO:0007669"/>
    <property type="project" value="UniProtKB-KW"/>
</dbReference>
<evidence type="ECO:0000259" key="6">
    <source>
        <dbReference type="Pfam" id="PF02055"/>
    </source>
</evidence>
<evidence type="ECO:0000313" key="9">
    <source>
        <dbReference type="Proteomes" id="UP001596018"/>
    </source>
</evidence>
<feature type="transmembrane region" description="Helical" evidence="5">
    <location>
        <begin position="12"/>
        <end position="29"/>
    </location>
</feature>
<dbReference type="InterPro" id="IPR033452">
    <property type="entry name" value="GH30_C"/>
</dbReference>
<organism evidence="8 9">
    <name type="scientific">Rhodanobacter ginsenosidimutans</name>
    <dbReference type="NCBI Taxonomy" id="490571"/>
    <lineage>
        <taxon>Bacteria</taxon>
        <taxon>Pseudomonadati</taxon>
        <taxon>Pseudomonadota</taxon>
        <taxon>Gammaproteobacteria</taxon>
        <taxon>Lysobacterales</taxon>
        <taxon>Rhodanobacteraceae</taxon>
        <taxon>Rhodanobacter</taxon>
    </lineage>
</organism>
<dbReference type="RefSeq" id="WP_377340320.1">
    <property type="nucleotide sequence ID" value="NZ_JALBWS010000012.1"/>
</dbReference>
<dbReference type="Gene3D" id="3.20.20.80">
    <property type="entry name" value="Glycosidases"/>
    <property type="match status" value="1"/>
</dbReference>
<keyword evidence="5" id="KW-1133">Transmembrane helix</keyword>
<dbReference type="PANTHER" id="PTHR11069">
    <property type="entry name" value="GLUCOSYLCERAMIDASE"/>
    <property type="match status" value="1"/>
</dbReference>
<name>A0ABW0JVW3_9GAMM</name>
<dbReference type="Pfam" id="PF02055">
    <property type="entry name" value="Glyco_hydro_30"/>
    <property type="match status" value="1"/>
</dbReference>
<evidence type="ECO:0000256" key="1">
    <source>
        <dbReference type="ARBA" id="ARBA00005382"/>
    </source>
</evidence>
<dbReference type="Pfam" id="PF17189">
    <property type="entry name" value="Glyco_hydro_30C"/>
    <property type="match status" value="1"/>
</dbReference>
<feature type="domain" description="Glycosyl hydrolase family 30 TIM-barrel" evidence="6">
    <location>
        <begin position="96"/>
        <end position="428"/>
    </location>
</feature>
<evidence type="ECO:0000256" key="3">
    <source>
        <dbReference type="ARBA" id="ARBA00022801"/>
    </source>
</evidence>
<gene>
    <name evidence="8" type="ORF">ACFPK0_09610</name>
</gene>
<dbReference type="PRINTS" id="PR00843">
    <property type="entry name" value="GLHYDRLASE30"/>
</dbReference>
<dbReference type="Gene3D" id="2.60.40.1180">
    <property type="entry name" value="Golgi alpha-mannosidase II"/>
    <property type="match status" value="1"/>
</dbReference>
<keyword evidence="4" id="KW-0326">Glycosidase</keyword>
<evidence type="ECO:0000256" key="5">
    <source>
        <dbReference type="SAM" id="Phobius"/>
    </source>
</evidence>
<keyword evidence="5" id="KW-0472">Membrane</keyword>
<sequence length="537" mass="58633">MDENQGVGRWTPFLSVILLTLLAMTGLHWPRPPLFANITASVLQPTGVMVHVWVSTADRRLRLARQFDVMAGENDARAAPADVIIDPSRKYQTMVGFGAALTDSSAWLIQNAMSASQRSALLQELFGPPPGLNFRMLRVTIGASDFSLQHYTLDDMPAGEIDPGLQHFNVVPNQAYLIPALQEIVALRPDVQIIASPWSAPAWMKSSTNLIGGALLEQYESVFADYLVRFVDAFQGYGIPIFALTVQNEPAFLPLTYPGMEVSTAARARLIGQYLGPALAGRKNAPVILGWDHNWDTPGESLSVLADPDARRHMAGIAWHCYRGNPSAQSTVHDAYPQMDAYLTECSGGDWPSARKGELMLFARNIVMESVRNWARGVVYWNLALDQNHGPHAGGCDECKGVVTIDSATGEVSRNDEYYAFGHFSRFVLPGAARVKSGNTNTGIHELAFQNPDDGSVVLVAVNDKTEINHLTVSQGSLRFAYDMPPSSVATFVWPPAAANASASTASGDRMVQGVRSAVARARRWWREIDATRPSGR</sequence>
<feature type="domain" description="Glycosyl hydrolase family 30 beta sandwich" evidence="7">
    <location>
        <begin position="431"/>
        <end position="492"/>
    </location>
</feature>
<keyword evidence="3 4" id="KW-0378">Hydrolase</keyword>
<keyword evidence="9" id="KW-1185">Reference proteome</keyword>
<comment type="caution">
    <text evidence="8">The sequence shown here is derived from an EMBL/GenBank/DDBJ whole genome shotgun (WGS) entry which is preliminary data.</text>
</comment>
<evidence type="ECO:0000256" key="4">
    <source>
        <dbReference type="RuleBase" id="RU361188"/>
    </source>
</evidence>
<accession>A0ABW0JVW3</accession>
<dbReference type="InterPro" id="IPR013780">
    <property type="entry name" value="Glyco_hydro_b"/>
</dbReference>
<dbReference type="InterPro" id="IPR033453">
    <property type="entry name" value="Glyco_hydro_30_TIM-barrel"/>
</dbReference>
<keyword evidence="2" id="KW-0732">Signal</keyword>
<keyword evidence="5" id="KW-0812">Transmembrane</keyword>
<dbReference type="PANTHER" id="PTHR11069:SF23">
    <property type="entry name" value="LYSOSOMAL ACID GLUCOSYLCERAMIDASE"/>
    <property type="match status" value="1"/>
</dbReference>
<dbReference type="EMBL" id="JBHSMM010000001">
    <property type="protein sequence ID" value="MFC5440267.1"/>
    <property type="molecule type" value="Genomic_DNA"/>
</dbReference>
<proteinExistence type="inferred from homology"/>
<comment type="similarity">
    <text evidence="1 4">Belongs to the glycosyl hydrolase 30 family.</text>
</comment>
<evidence type="ECO:0000313" key="8">
    <source>
        <dbReference type="EMBL" id="MFC5440267.1"/>
    </source>
</evidence>